<keyword evidence="3" id="KW-0862">Zinc</keyword>
<dbReference type="InterPro" id="IPR013087">
    <property type="entry name" value="Znf_C2H2_type"/>
</dbReference>
<proteinExistence type="predicted"/>
<dbReference type="InterPro" id="IPR036236">
    <property type="entry name" value="Znf_C2H2_sf"/>
</dbReference>
<dbReference type="PROSITE" id="PS50157">
    <property type="entry name" value="ZINC_FINGER_C2H2_2"/>
    <property type="match status" value="2"/>
</dbReference>
<reference evidence="6" key="1">
    <citation type="submission" date="2013-04" db="EMBL/GenBank/DDBJ databases">
        <authorList>
            <person name="Qu J."/>
            <person name="Murali S.C."/>
            <person name="Bandaranaike D."/>
            <person name="Bellair M."/>
            <person name="Blankenburg K."/>
            <person name="Chao H."/>
            <person name="Dinh H."/>
            <person name="Doddapaneni H."/>
            <person name="Downs B."/>
            <person name="Dugan-Rocha S."/>
            <person name="Elkadiri S."/>
            <person name="Gnanaolivu R.D."/>
            <person name="Hernandez B."/>
            <person name="Javaid M."/>
            <person name="Jayaseelan J.C."/>
            <person name="Lee S."/>
            <person name="Li M."/>
            <person name="Ming W."/>
            <person name="Munidasa M."/>
            <person name="Muniz J."/>
            <person name="Nguyen L."/>
            <person name="Ongeri F."/>
            <person name="Osuji N."/>
            <person name="Pu L.-L."/>
            <person name="Puazo M."/>
            <person name="Qu C."/>
            <person name="Quiroz J."/>
            <person name="Raj R."/>
            <person name="Weissenberger G."/>
            <person name="Xin Y."/>
            <person name="Zou X."/>
            <person name="Han Y."/>
            <person name="Richards S."/>
            <person name="Worley K."/>
            <person name="Muzny D."/>
            <person name="Gibbs R."/>
        </authorList>
    </citation>
    <scope>NUCLEOTIDE SEQUENCE</scope>
    <source>
        <strain evidence="6">Sampled in the wild</strain>
    </source>
</reference>
<feature type="domain" description="C2H2-type" evidence="5">
    <location>
        <begin position="113"/>
        <end position="140"/>
    </location>
</feature>
<dbReference type="Gene3D" id="3.30.160.60">
    <property type="entry name" value="Classic Zinc Finger"/>
    <property type="match status" value="2"/>
</dbReference>
<gene>
    <name evidence="6" type="ORF">J437_LFUL014630</name>
</gene>
<evidence type="ECO:0000256" key="2">
    <source>
        <dbReference type="ARBA" id="ARBA00022771"/>
    </source>
</evidence>
<dbReference type="EMBL" id="KZ309076">
    <property type="protein sequence ID" value="KAG8236794.1"/>
    <property type="molecule type" value="Genomic_DNA"/>
</dbReference>
<accession>A0A8K0PAR5</accession>
<dbReference type="PANTHER" id="PTHR23235">
    <property type="entry name" value="KRUEPPEL-LIKE TRANSCRIPTION FACTOR"/>
    <property type="match status" value="1"/>
</dbReference>
<dbReference type="AlphaFoldDB" id="A0A8K0PAR5"/>
<dbReference type="SUPFAM" id="SSF57667">
    <property type="entry name" value="beta-beta-alpha zinc fingers"/>
    <property type="match status" value="1"/>
</dbReference>
<dbReference type="FunFam" id="3.30.160.60:FF:000446">
    <property type="entry name" value="Zinc finger protein"/>
    <property type="match status" value="1"/>
</dbReference>
<name>A0A8K0PAR5_LADFU</name>
<comment type="caution">
    <text evidence="6">The sequence shown here is derived from an EMBL/GenBank/DDBJ whole genome shotgun (WGS) entry which is preliminary data.</text>
</comment>
<dbReference type="OrthoDB" id="6077919at2759"/>
<evidence type="ECO:0000256" key="3">
    <source>
        <dbReference type="ARBA" id="ARBA00022833"/>
    </source>
</evidence>
<dbReference type="GO" id="GO:0000981">
    <property type="term" value="F:DNA-binding transcription factor activity, RNA polymerase II-specific"/>
    <property type="evidence" value="ECO:0007669"/>
    <property type="project" value="TreeGrafter"/>
</dbReference>
<dbReference type="GO" id="GO:0008270">
    <property type="term" value="F:zinc ion binding"/>
    <property type="evidence" value="ECO:0007669"/>
    <property type="project" value="UniProtKB-KW"/>
</dbReference>
<dbReference type="PANTHER" id="PTHR23235:SF120">
    <property type="entry name" value="KRUPPEL-LIKE FACTOR 15"/>
    <property type="match status" value="1"/>
</dbReference>
<feature type="domain" description="C2H2-type" evidence="5">
    <location>
        <begin position="85"/>
        <end position="112"/>
    </location>
</feature>
<dbReference type="GO" id="GO:0005634">
    <property type="term" value="C:nucleus"/>
    <property type="evidence" value="ECO:0007669"/>
    <property type="project" value="UniProtKB-ARBA"/>
</dbReference>
<dbReference type="PROSITE" id="PS00028">
    <property type="entry name" value="ZINC_FINGER_C2H2_1"/>
    <property type="match status" value="2"/>
</dbReference>
<evidence type="ECO:0000259" key="5">
    <source>
        <dbReference type="PROSITE" id="PS50157"/>
    </source>
</evidence>
<dbReference type="SMART" id="SM00355">
    <property type="entry name" value="ZnF_C2H2"/>
    <property type="match status" value="2"/>
</dbReference>
<dbReference type="GO" id="GO:0000978">
    <property type="term" value="F:RNA polymerase II cis-regulatory region sequence-specific DNA binding"/>
    <property type="evidence" value="ECO:0007669"/>
    <property type="project" value="TreeGrafter"/>
</dbReference>
<sequence>MQPLESCDSVGDREESFETEENGNCVVNTPGISNIDSNQAICEKGIGKGGTVSIDVSNSESCEIIEIEAESDEFSSVEPVHNRPFVCDVCSKGFWRKLDLGRHLRIHYNDRPFKCRVCDQAFTRRDVRKIHEERHYREKDKKKSLKEYFWSYFSMDITLEGLANTDTNF</sequence>
<evidence type="ECO:0000256" key="4">
    <source>
        <dbReference type="PROSITE-ProRule" id="PRU00042"/>
    </source>
</evidence>
<keyword evidence="2 4" id="KW-0863">Zinc-finger</keyword>
<evidence type="ECO:0000313" key="6">
    <source>
        <dbReference type="EMBL" id="KAG8236794.1"/>
    </source>
</evidence>
<keyword evidence="7" id="KW-1185">Reference proteome</keyword>
<evidence type="ECO:0000313" key="7">
    <source>
        <dbReference type="Proteomes" id="UP000792457"/>
    </source>
</evidence>
<organism evidence="6 7">
    <name type="scientific">Ladona fulva</name>
    <name type="common">Scarce chaser dragonfly</name>
    <name type="synonym">Libellula fulva</name>
    <dbReference type="NCBI Taxonomy" id="123851"/>
    <lineage>
        <taxon>Eukaryota</taxon>
        <taxon>Metazoa</taxon>
        <taxon>Ecdysozoa</taxon>
        <taxon>Arthropoda</taxon>
        <taxon>Hexapoda</taxon>
        <taxon>Insecta</taxon>
        <taxon>Pterygota</taxon>
        <taxon>Palaeoptera</taxon>
        <taxon>Odonata</taxon>
        <taxon>Epiprocta</taxon>
        <taxon>Anisoptera</taxon>
        <taxon>Libelluloidea</taxon>
        <taxon>Libellulidae</taxon>
        <taxon>Ladona</taxon>
    </lineage>
</organism>
<protein>
    <recommendedName>
        <fullName evidence="5">C2H2-type domain-containing protein</fullName>
    </recommendedName>
</protein>
<reference evidence="6" key="2">
    <citation type="submission" date="2017-10" db="EMBL/GenBank/DDBJ databases">
        <title>Ladona fulva Genome sequencing and assembly.</title>
        <authorList>
            <person name="Murali S."/>
            <person name="Richards S."/>
            <person name="Bandaranaike D."/>
            <person name="Bellair M."/>
            <person name="Blankenburg K."/>
            <person name="Chao H."/>
            <person name="Dinh H."/>
            <person name="Doddapaneni H."/>
            <person name="Dugan-Rocha S."/>
            <person name="Elkadiri S."/>
            <person name="Gnanaolivu R."/>
            <person name="Hernandez B."/>
            <person name="Skinner E."/>
            <person name="Javaid M."/>
            <person name="Lee S."/>
            <person name="Li M."/>
            <person name="Ming W."/>
            <person name="Munidasa M."/>
            <person name="Muniz J."/>
            <person name="Nguyen L."/>
            <person name="Hughes D."/>
            <person name="Osuji N."/>
            <person name="Pu L.-L."/>
            <person name="Puazo M."/>
            <person name="Qu C."/>
            <person name="Quiroz J."/>
            <person name="Raj R."/>
            <person name="Weissenberger G."/>
            <person name="Xin Y."/>
            <person name="Zou X."/>
            <person name="Han Y."/>
            <person name="Worley K."/>
            <person name="Muzny D."/>
            <person name="Gibbs R."/>
        </authorList>
    </citation>
    <scope>NUCLEOTIDE SEQUENCE</scope>
    <source>
        <strain evidence="6">Sampled in the wild</strain>
    </source>
</reference>
<keyword evidence="1" id="KW-0479">Metal-binding</keyword>
<dbReference type="Proteomes" id="UP000792457">
    <property type="component" value="Unassembled WGS sequence"/>
</dbReference>
<evidence type="ECO:0000256" key="1">
    <source>
        <dbReference type="ARBA" id="ARBA00022723"/>
    </source>
</evidence>